<comment type="similarity">
    <text evidence="2 7">Belongs to the LDH/MDH superfamily. LDH family.</text>
</comment>
<dbReference type="SUPFAM" id="SSF51735">
    <property type="entry name" value="NAD(P)-binding Rossmann-fold domains"/>
    <property type="match status" value="1"/>
</dbReference>
<evidence type="ECO:0000256" key="5">
    <source>
        <dbReference type="ARBA" id="ARBA00023027"/>
    </source>
</evidence>
<reference evidence="10" key="1">
    <citation type="submission" date="2021-12" db="EMBL/GenBank/DDBJ databases">
        <title>Alicyclobacillaceae gen. nov., sp. nov., isolated from chalcocite enrichment system.</title>
        <authorList>
            <person name="Jiang Z."/>
        </authorList>
    </citation>
    <scope>NUCLEOTIDE SEQUENCE</scope>
    <source>
        <strain evidence="10">MYW30-H2</strain>
    </source>
</reference>
<evidence type="ECO:0000256" key="7">
    <source>
        <dbReference type="HAMAP-Rule" id="MF_00488"/>
    </source>
</evidence>
<name>A0ABY4CHM9_9BACL</name>
<dbReference type="Proteomes" id="UP000830167">
    <property type="component" value="Chromosome"/>
</dbReference>
<dbReference type="CDD" id="cd05292">
    <property type="entry name" value="LDH_2"/>
    <property type="match status" value="1"/>
</dbReference>
<feature type="binding site" evidence="7">
    <location>
        <position position="155"/>
    </location>
    <ligand>
        <name>beta-D-fructose 1,6-bisphosphate</name>
        <dbReference type="ChEBI" id="CHEBI:32966"/>
        <note>allosteric activator</note>
    </ligand>
</feature>
<dbReference type="NCBIfam" id="NF000824">
    <property type="entry name" value="PRK00066.1"/>
    <property type="match status" value="1"/>
</dbReference>
<dbReference type="Pfam" id="PF00056">
    <property type="entry name" value="Ldh_1_N"/>
    <property type="match status" value="1"/>
</dbReference>
<evidence type="ECO:0000256" key="3">
    <source>
        <dbReference type="ARBA" id="ARBA00012967"/>
    </source>
</evidence>
<evidence type="ECO:0000256" key="6">
    <source>
        <dbReference type="ARBA" id="ARBA00049258"/>
    </source>
</evidence>
<comment type="subcellular location">
    <subcellularLocation>
        <location evidence="7">Cytoplasm</location>
    </subcellularLocation>
</comment>
<dbReference type="PANTHER" id="PTHR43128:SF16">
    <property type="entry name" value="L-LACTATE DEHYDROGENASE"/>
    <property type="match status" value="1"/>
</dbReference>
<protein>
    <recommendedName>
        <fullName evidence="3 7">L-lactate dehydrogenase</fullName>
        <shortName evidence="7">L-LDH</shortName>
        <ecNumber evidence="3 7">1.1.1.27</ecNumber>
    </recommendedName>
</protein>
<dbReference type="Gene3D" id="3.40.50.720">
    <property type="entry name" value="NAD(P)-binding Rossmann-like Domain"/>
    <property type="match status" value="1"/>
</dbReference>
<keyword evidence="4 7" id="KW-0560">Oxidoreductase</keyword>
<keyword evidence="11" id="KW-1185">Reference proteome</keyword>
<feature type="binding site" evidence="7">
    <location>
        <position position="37"/>
    </location>
    <ligand>
        <name>NAD(+)</name>
        <dbReference type="ChEBI" id="CHEBI:57540"/>
    </ligand>
</feature>
<gene>
    <name evidence="7" type="primary">ldh</name>
    <name evidence="10" type="ORF">LSG31_19230</name>
</gene>
<evidence type="ECO:0000256" key="2">
    <source>
        <dbReference type="ARBA" id="ARBA00006054"/>
    </source>
</evidence>
<proteinExistence type="inferred from homology"/>
<dbReference type="PIRSF" id="PIRSF000102">
    <property type="entry name" value="Lac_mal_DH"/>
    <property type="match status" value="1"/>
</dbReference>
<feature type="domain" description="Lactate/malate dehydrogenase N-terminal" evidence="8">
    <location>
        <begin position="7"/>
        <end position="144"/>
    </location>
</feature>
<feature type="modified residue" description="Phosphotyrosine" evidence="7">
    <location>
        <position position="223"/>
    </location>
</feature>
<dbReference type="InterPro" id="IPR015955">
    <property type="entry name" value="Lactate_DH/Glyco_Ohase_4_C"/>
</dbReference>
<comment type="catalytic activity">
    <reaction evidence="6 7">
        <text>(S)-lactate + NAD(+) = pyruvate + NADH + H(+)</text>
        <dbReference type="Rhea" id="RHEA:23444"/>
        <dbReference type="ChEBI" id="CHEBI:15361"/>
        <dbReference type="ChEBI" id="CHEBI:15378"/>
        <dbReference type="ChEBI" id="CHEBI:16651"/>
        <dbReference type="ChEBI" id="CHEBI:57540"/>
        <dbReference type="ChEBI" id="CHEBI:57945"/>
        <dbReference type="EC" id="1.1.1.27"/>
    </reaction>
</comment>
<comment type="pathway">
    <text evidence="1 7">Fermentation; pyruvate fermentation to lactate; (S)-lactate from pyruvate: step 1/1.</text>
</comment>
<comment type="activity regulation">
    <text evidence="7">Allosterically activated by fructose 1,6-bisphosphate (FBP).</text>
</comment>
<feature type="binding site" evidence="7">
    <location>
        <position position="84"/>
    </location>
    <ligand>
        <name>substrate</name>
    </ligand>
</feature>
<comment type="caution">
    <text evidence="7">Lacks conserved residue(s) required for the propagation of feature annotation.</text>
</comment>
<dbReference type="GO" id="GO:0004459">
    <property type="term" value="F:L-lactate dehydrogenase (NAD+) activity"/>
    <property type="evidence" value="ECO:0007669"/>
    <property type="project" value="UniProtKB-EC"/>
</dbReference>
<sequence length="315" mass="34259">MAKGSSKIVLIGNGAVGSTFAYTVLLKGLANELVIIDVNQNKAEGDVLDLNHGLLLASPMKITAGCFADCANADIIVVTAGAAQKEGETRLALMNRNVKIFESIIRQVVQYNTDGILLIATNPVDILTQVALKLSEWPKQRVFGSGTLLDSSRFRYLVAEKFGVDPRSVHGMIIGEHGDSEVALWSSLYIAGVGVNQRQPGSPWHLTDEQKNEIYNETRMAAYKIIEKKGATYYAIALALARICEAILKDQKSILPVSSYLENYHGIDGVCLGVPSIVGRNGVEQVIPMALTIEEEQNLQQSATTLKKFLHEIGF</sequence>
<dbReference type="SUPFAM" id="SSF56327">
    <property type="entry name" value="LDH C-terminal domain-like"/>
    <property type="match status" value="1"/>
</dbReference>
<accession>A0ABY4CHM9</accession>
<feature type="domain" description="Lactate/malate dehydrogenase C-terminal" evidence="9">
    <location>
        <begin position="147"/>
        <end position="311"/>
    </location>
</feature>
<feature type="binding site" evidence="7">
    <location>
        <position position="145"/>
    </location>
    <ligand>
        <name>NAD(+)</name>
        <dbReference type="ChEBI" id="CHEBI:57540"/>
    </ligand>
</feature>
<keyword evidence="7" id="KW-0597">Phosphoprotein</keyword>
<feature type="binding site" evidence="7">
    <location>
        <position position="42"/>
    </location>
    <ligand>
        <name>NAD(+)</name>
        <dbReference type="ChEBI" id="CHEBI:57540"/>
    </ligand>
</feature>
<dbReference type="PRINTS" id="PR00086">
    <property type="entry name" value="LLDHDRGNASE"/>
</dbReference>
<feature type="binding site" evidence="7">
    <location>
        <begin position="120"/>
        <end position="122"/>
    </location>
    <ligand>
        <name>NAD(+)</name>
        <dbReference type="ChEBI" id="CHEBI:57540"/>
    </ligand>
</feature>
<feature type="binding site" evidence="7">
    <location>
        <position position="232"/>
    </location>
    <ligand>
        <name>substrate</name>
    </ligand>
</feature>
<dbReference type="NCBIfam" id="NF004863">
    <property type="entry name" value="PRK06223.1"/>
    <property type="match status" value="1"/>
</dbReference>
<dbReference type="NCBIfam" id="TIGR01771">
    <property type="entry name" value="L-LDH-NAD"/>
    <property type="match status" value="1"/>
</dbReference>
<comment type="subunit">
    <text evidence="7">Homotetramer.</text>
</comment>
<feature type="active site" description="Proton acceptor" evidence="7">
    <location>
        <position position="177"/>
    </location>
</feature>
<organism evidence="10 11">
    <name type="scientific">Fodinisporobacter ferrooxydans</name>
    <dbReference type="NCBI Taxonomy" id="2901836"/>
    <lineage>
        <taxon>Bacteria</taxon>
        <taxon>Bacillati</taxon>
        <taxon>Bacillota</taxon>
        <taxon>Bacilli</taxon>
        <taxon>Bacillales</taxon>
        <taxon>Alicyclobacillaceae</taxon>
        <taxon>Fodinisporobacter</taxon>
    </lineage>
</organism>
<comment type="function">
    <text evidence="7">Catalyzes the conversion of lactate to pyruvate.</text>
</comment>
<dbReference type="HAMAP" id="MF_00488">
    <property type="entry name" value="Lactate_dehydrog"/>
    <property type="match status" value="1"/>
</dbReference>
<feature type="binding site" evidence="7">
    <location>
        <begin position="150"/>
        <end position="153"/>
    </location>
    <ligand>
        <name>substrate</name>
    </ligand>
</feature>
<dbReference type="InterPro" id="IPR001557">
    <property type="entry name" value="L-lactate/malate_DH"/>
</dbReference>
<dbReference type="InterPro" id="IPR001236">
    <property type="entry name" value="Lactate/malate_DH_N"/>
</dbReference>
<feature type="binding site" evidence="7">
    <location>
        <position position="90"/>
    </location>
    <ligand>
        <name>substrate</name>
    </ligand>
</feature>
<dbReference type="RefSeq" id="WP_347436670.1">
    <property type="nucleotide sequence ID" value="NZ_CP089291.1"/>
</dbReference>
<dbReference type="InterPro" id="IPR022383">
    <property type="entry name" value="Lactate/malate_DH_C"/>
</dbReference>
<dbReference type="EC" id="1.1.1.27" evidence="3 7"/>
<feature type="binding site" evidence="7">
    <location>
        <begin position="122"/>
        <end position="125"/>
    </location>
    <ligand>
        <name>substrate</name>
    </ligand>
</feature>
<evidence type="ECO:0000259" key="9">
    <source>
        <dbReference type="Pfam" id="PF02866"/>
    </source>
</evidence>
<keyword evidence="7" id="KW-0021">Allosteric enzyme</keyword>
<feature type="binding site" evidence="7">
    <location>
        <position position="16"/>
    </location>
    <ligand>
        <name>NAD(+)</name>
        <dbReference type="ChEBI" id="CHEBI:57540"/>
    </ligand>
</feature>
<dbReference type="InterPro" id="IPR018177">
    <property type="entry name" value="L-lactate_DH_AS"/>
</dbReference>
<keyword evidence="5 7" id="KW-0520">NAD</keyword>
<evidence type="ECO:0000313" key="11">
    <source>
        <dbReference type="Proteomes" id="UP000830167"/>
    </source>
</evidence>
<dbReference type="PANTHER" id="PTHR43128">
    <property type="entry name" value="L-2-HYDROXYCARBOXYLATE DEHYDROGENASE (NAD(P)(+))"/>
    <property type="match status" value="1"/>
</dbReference>
<evidence type="ECO:0000313" key="10">
    <source>
        <dbReference type="EMBL" id="UOF89975.1"/>
    </source>
</evidence>
<feature type="binding site" evidence="7">
    <location>
        <position position="103"/>
    </location>
    <ligand>
        <name>NAD(+)</name>
        <dbReference type="ChEBI" id="CHEBI:57540"/>
    </ligand>
</feature>
<dbReference type="InterPro" id="IPR011304">
    <property type="entry name" value="L-lactate_DH"/>
</dbReference>
<evidence type="ECO:0000259" key="8">
    <source>
        <dbReference type="Pfam" id="PF00056"/>
    </source>
</evidence>
<dbReference type="EMBL" id="CP089291">
    <property type="protein sequence ID" value="UOF89975.1"/>
    <property type="molecule type" value="Genomic_DNA"/>
</dbReference>
<keyword evidence="7" id="KW-0963">Cytoplasm</keyword>
<feature type="binding site" evidence="7">
    <location>
        <position position="170"/>
    </location>
    <ligand>
        <name>beta-D-fructose 1,6-bisphosphate</name>
        <dbReference type="ChEBI" id="CHEBI:32966"/>
        <note>allosteric activator</note>
    </ligand>
</feature>
<evidence type="ECO:0000256" key="4">
    <source>
        <dbReference type="ARBA" id="ARBA00023002"/>
    </source>
</evidence>
<dbReference type="PROSITE" id="PS00064">
    <property type="entry name" value="L_LDH"/>
    <property type="match status" value="1"/>
</dbReference>
<feature type="binding site" evidence="7">
    <location>
        <begin position="81"/>
        <end position="82"/>
    </location>
    <ligand>
        <name>NAD(+)</name>
        <dbReference type="ChEBI" id="CHEBI:57540"/>
    </ligand>
</feature>
<evidence type="ECO:0000256" key="1">
    <source>
        <dbReference type="ARBA" id="ARBA00004843"/>
    </source>
</evidence>
<dbReference type="InterPro" id="IPR036291">
    <property type="entry name" value="NAD(P)-bd_dom_sf"/>
</dbReference>
<dbReference type="Pfam" id="PF02866">
    <property type="entry name" value="Ldh_1_C"/>
    <property type="match status" value="1"/>
</dbReference>
<dbReference type="Gene3D" id="3.90.110.10">
    <property type="entry name" value="Lactate dehydrogenase/glycoside hydrolase, family 4, C-terminal"/>
    <property type="match status" value="1"/>
</dbReference>